<dbReference type="GeneTree" id="ENSGT00940000159936"/>
<evidence type="ECO:0000256" key="6">
    <source>
        <dbReference type="ARBA" id="ARBA00022741"/>
    </source>
</evidence>
<evidence type="ECO:0000256" key="11">
    <source>
        <dbReference type="ARBA" id="ARBA00023008"/>
    </source>
</evidence>
<comment type="subcellular location">
    <subcellularLocation>
        <location evidence="1">Endomembrane system</location>
        <topology evidence="1">Multi-pass membrane protein</topology>
    </subcellularLocation>
</comment>
<proteinExistence type="predicted"/>
<sequence>RCSTIMVQGQELPLDQDWTDAFQSAYMELGGLGERVLGFCQAVLPSSQFPRGFSFDSDEENFPTQQLCFLGLISMIDPPRAAVPDAVGKCRSAGIKVIMVTGDHPITAKAIAKGVGIISEGNETVEDMAERLNLPLSQVNPPRDAKACVVHGSDLKNMSSEDLDDVLRSHTEIVFARTSPQQKLIIVEGCQRQ</sequence>
<dbReference type="GO" id="GO:1990573">
    <property type="term" value="P:potassium ion import across plasma membrane"/>
    <property type="evidence" value="ECO:0007669"/>
    <property type="project" value="TreeGrafter"/>
</dbReference>
<dbReference type="Proteomes" id="UP000007303">
    <property type="component" value="Unassembled WGS sequence"/>
</dbReference>
<dbReference type="HOGENOM" id="CLU_1411886_0_0_1"/>
<organism evidence="14 15">
    <name type="scientific">Tetraodon nigroviridis</name>
    <name type="common">Spotted green pufferfish</name>
    <name type="synonym">Chelonodon nigroviridis</name>
    <dbReference type="NCBI Taxonomy" id="99883"/>
    <lineage>
        <taxon>Eukaryota</taxon>
        <taxon>Metazoa</taxon>
        <taxon>Chordata</taxon>
        <taxon>Craniata</taxon>
        <taxon>Vertebrata</taxon>
        <taxon>Euteleostomi</taxon>
        <taxon>Actinopterygii</taxon>
        <taxon>Neopterygii</taxon>
        <taxon>Teleostei</taxon>
        <taxon>Neoteleostei</taxon>
        <taxon>Acanthomorphata</taxon>
        <taxon>Eupercaria</taxon>
        <taxon>Tetraodontiformes</taxon>
        <taxon>Tetradontoidea</taxon>
        <taxon>Tetraodontidae</taxon>
        <taxon>Tetraodon</taxon>
    </lineage>
</organism>
<evidence type="ECO:0000256" key="8">
    <source>
        <dbReference type="ARBA" id="ARBA00022840"/>
    </source>
</evidence>
<dbReference type="GO" id="GO:0030007">
    <property type="term" value="P:intracellular potassium ion homeostasis"/>
    <property type="evidence" value="ECO:0007669"/>
    <property type="project" value="TreeGrafter"/>
</dbReference>
<dbReference type="InterPro" id="IPR023214">
    <property type="entry name" value="HAD_sf"/>
</dbReference>
<keyword evidence="5" id="KW-0479">Metal-binding</keyword>
<reference evidence="14" key="2">
    <citation type="submission" date="2025-08" db="UniProtKB">
        <authorList>
            <consortium name="Ensembl"/>
        </authorList>
    </citation>
    <scope>IDENTIFICATION</scope>
</reference>
<dbReference type="SUPFAM" id="SSF81660">
    <property type="entry name" value="Metal cation-transporting ATPase, ATP-binding domain N"/>
    <property type="match status" value="1"/>
</dbReference>
<dbReference type="PANTHER" id="PTHR43294">
    <property type="entry name" value="SODIUM/POTASSIUM-TRANSPORTING ATPASE SUBUNIT ALPHA"/>
    <property type="match status" value="1"/>
</dbReference>
<evidence type="ECO:0000256" key="5">
    <source>
        <dbReference type="ARBA" id="ARBA00022723"/>
    </source>
</evidence>
<keyword evidence="7" id="KW-0187">Copper transport</keyword>
<dbReference type="InterPro" id="IPR036412">
    <property type="entry name" value="HAD-like_sf"/>
</dbReference>
<keyword evidence="3" id="KW-0813">Transport</keyword>
<evidence type="ECO:0000256" key="9">
    <source>
        <dbReference type="ARBA" id="ARBA00022967"/>
    </source>
</evidence>
<keyword evidence="10" id="KW-1133">Transmembrane helix</keyword>
<keyword evidence="15" id="KW-1185">Reference proteome</keyword>
<reference evidence="14" key="3">
    <citation type="submission" date="2025-09" db="UniProtKB">
        <authorList>
            <consortium name="Ensembl"/>
        </authorList>
    </citation>
    <scope>IDENTIFICATION</scope>
</reference>
<dbReference type="GO" id="GO:1902600">
    <property type="term" value="P:proton transmembrane transport"/>
    <property type="evidence" value="ECO:0007669"/>
    <property type="project" value="TreeGrafter"/>
</dbReference>
<evidence type="ECO:0000256" key="3">
    <source>
        <dbReference type="ARBA" id="ARBA00022448"/>
    </source>
</evidence>
<keyword evidence="12" id="KW-0406">Ion transport</keyword>
<dbReference type="Gene3D" id="3.40.1110.10">
    <property type="entry name" value="Calcium-transporting ATPase, cytoplasmic domain N"/>
    <property type="match status" value="1"/>
</dbReference>
<dbReference type="Gene3D" id="3.40.50.1000">
    <property type="entry name" value="HAD superfamily/HAD-like"/>
    <property type="match status" value="1"/>
</dbReference>
<dbReference type="PRINTS" id="PR00119">
    <property type="entry name" value="CATATPASE"/>
</dbReference>
<dbReference type="GO" id="GO:0005391">
    <property type="term" value="F:P-type sodium:potassium-exchanging transporter activity"/>
    <property type="evidence" value="ECO:0007669"/>
    <property type="project" value="TreeGrafter"/>
</dbReference>
<dbReference type="InterPro" id="IPR023299">
    <property type="entry name" value="ATPase_P-typ_cyto_dom_N"/>
</dbReference>
<evidence type="ECO:0000256" key="10">
    <source>
        <dbReference type="ARBA" id="ARBA00022989"/>
    </source>
</evidence>
<evidence type="ECO:0000256" key="12">
    <source>
        <dbReference type="ARBA" id="ARBA00023065"/>
    </source>
</evidence>
<reference evidence="15" key="1">
    <citation type="journal article" date="2004" name="Nature">
        <title>Genome duplication in the teleost fish Tetraodon nigroviridis reveals the early vertebrate proto-karyotype.</title>
        <authorList>
            <person name="Jaillon O."/>
            <person name="Aury J.-M."/>
            <person name="Brunet F."/>
            <person name="Petit J.-L."/>
            <person name="Stange-Thomann N."/>
            <person name="Mauceli E."/>
            <person name="Bouneau L."/>
            <person name="Fischer C."/>
            <person name="Ozouf-Costaz C."/>
            <person name="Bernot A."/>
            <person name="Nicaud S."/>
            <person name="Jaffe D."/>
            <person name="Fisher S."/>
            <person name="Lutfalla G."/>
            <person name="Dossat C."/>
            <person name="Segurens B."/>
            <person name="Dasilva C."/>
            <person name="Salanoubat M."/>
            <person name="Levy M."/>
            <person name="Boudet N."/>
            <person name="Castellano S."/>
            <person name="Anthouard V."/>
            <person name="Jubin C."/>
            <person name="Castelli V."/>
            <person name="Katinka M."/>
            <person name="Vacherie B."/>
            <person name="Biemont C."/>
            <person name="Skalli Z."/>
            <person name="Cattolico L."/>
            <person name="Poulain J."/>
            <person name="De Berardinis V."/>
            <person name="Cruaud C."/>
            <person name="Duprat S."/>
            <person name="Brottier P."/>
            <person name="Coutanceau J.-P."/>
            <person name="Gouzy J."/>
            <person name="Parra G."/>
            <person name="Lardier G."/>
            <person name="Chapple C."/>
            <person name="McKernan K.J."/>
            <person name="McEwan P."/>
            <person name="Bosak S."/>
            <person name="Kellis M."/>
            <person name="Volff J.-N."/>
            <person name="Guigo R."/>
            <person name="Zody M.C."/>
            <person name="Mesirov J."/>
            <person name="Lindblad-Toh K."/>
            <person name="Birren B."/>
            <person name="Nusbaum C."/>
            <person name="Kahn D."/>
            <person name="Robinson-Rechavi M."/>
            <person name="Laudet V."/>
            <person name="Schachter V."/>
            <person name="Quetier F."/>
            <person name="Saurin W."/>
            <person name="Scarpelli C."/>
            <person name="Wincker P."/>
            <person name="Lander E.S."/>
            <person name="Weissenbach J."/>
            <person name="Roest Crollius H."/>
        </authorList>
    </citation>
    <scope>NUCLEOTIDE SEQUENCE [LARGE SCALE GENOMIC DNA]</scope>
</reference>
<dbReference type="GO" id="GO:0036376">
    <property type="term" value="P:sodium ion export across plasma membrane"/>
    <property type="evidence" value="ECO:0007669"/>
    <property type="project" value="TreeGrafter"/>
</dbReference>
<keyword evidence="8" id="KW-0067">ATP-binding</keyword>
<evidence type="ECO:0000256" key="7">
    <source>
        <dbReference type="ARBA" id="ARBA00022796"/>
    </source>
</evidence>
<dbReference type="Pfam" id="PF13246">
    <property type="entry name" value="Cation_ATPase"/>
    <property type="match status" value="1"/>
</dbReference>
<evidence type="ECO:0000256" key="4">
    <source>
        <dbReference type="ARBA" id="ARBA00022692"/>
    </source>
</evidence>
<evidence type="ECO:0000313" key="14">
    <source>
        <dbReference type="Ensembl" id="ENSTNIP00000004700.1"/>
    </source>
</evidence>
<keyword evidence="4" id="KW-0812">Transmembrane</keyword>
<dbReference type="GO" id="GO:0140581">
    <property type="term" value="F:P-type monovalent copper transporter activity"/>
    <property type="evidence" value="ECO:0007669"/>
    <property type="project" value="UniProtKB-EC"/>
</dbReference>
<keyword evidence="6" id="KW-0547">Nucleotide-binding</keyword>
<evidence type="ECO:0000256" key="13">
    <source>
        <dbReference type="ARBA" id="ARBA00023136"/>
    </source>
</evidence>
<dbReference type="Ensembl" id="ENSTNIT00000004843.1">
    <property type="protein sequence ID" value="ENSTNIP00000004700.1"/>
    <property type="gene ID" value="ENSTNIG00000002240.1"/>
</dbReference>
<accession>H3C8X8</accession>
<evidence type="ECO:0000256" key="2">
    <source>
        <dbReference type="ARBA" id="ARBA00012517"/>
    </source>
</evidence>
<keyword evidence="13" id="KW-0472">Membrane</keyword>
<dbReference type="InParanoid" id="H3C8X8"/>
<dbReference type="GO" id="GO:0005524">
    <property type="term" value="F:ATP binding"/>
    <property type="evidence" value="ECO:0007669"/>
    <property type="project" value="UniProtKB-KW"/>
</dbReference>
<evidence type="ECO:0000313" key="15">
    <source>
        <dbReference type="Proteomes" id="UP000007303"/>
    </source>
</evidence>
<evidence type="ECO:0000256" key="1">
    <source>
        <dbReference type="ARBA" id="ARBA00004127"/>
    </source>
</evidence>
<protein>
    <recommendedName>
        <fullName evidence="2">P-type Cu(+) transporter</fullName>
        <ecNumber evidence="2">7.2.2.8</ecNumber>
    </recommendedName>
</protein>
<dbReference type="GO" id="GO:0046872">
    <property type="term" value="F:metal ion binding"/>
    <property type="evidence" value="ECO:0007669"/>
    <property type="project" value="UniProtKB-KW"/>
</dbReference>
<dbReference type="AlphaFoldDB" id="H3C8X8"/>
<dbReference type="EC" id="7.2.2.8" evidence="2"/>
<dbReference type="GO" id="GO:0012505">
    <property type="term" value="C:endomembrane system"/>
    <property type="evidence" value="ECO:0007669"/>
    <property type="project" value="UniProtKB-SubCell"/>
</dbReference>
<name>H3C8X8_TETNG</name>
<keyword evidence="9" id="KW-1278">Translocase</keyword>
<dbReference type="GO" id="GO:0006883">
    <property type="term" value="P:intracellular sodium ion homeostasis"/>
    <property type="evidence" value="ECO:0007669"/>
    <property type="project" value="TreeGrafter"/>
</dbReference>
<keyword evidence="11" id="KW-0186">Copper</keyword>
<dbReference type="PANTHER" id="PTHR43294:SF22">
    <property type="entry name" value="SODIUM_POTASSIUM-TRANSPORTING ATPASE SUBUNIT ALPHA"/>
    <property type="match status" value="1"/>
</dbReference>
<dbReference type="InterPro" id="IPR050510">
    <property type="entry name" value="Cation_transp_ATPase_P-type"/>
</dbReference>
<dbReference type="OMA" id="HERDIGG"/>
<dbReference type="STRING" id="99883.ENSTNIP00000004700"/>
<dbReference type="SUPFAM" id="SSF56784">
    <property type="entry name" value="HAD-like"/>
    <property type="match status" value="1"/>
</dbReference>
<dbReference type="FunFam" id="3.40.50.1000:FF:000144">
    <property type="entry name" value="copper-transporting ATPase 1 isoform X2"/>
    <property type="match status" value="1"/>
</dbReference>
<dbReference type="GO" id="GO:0005886">
    <property type="term" value="C:plasma membrane"/>
    <property type="evidence" value="ECO:0007669"/>
    <property type="project" value="TreeGrafter"/>
</dbReference>